<keyword evidence="1" id="KW-0560">Oxidoreductase</keyword>
<evidence type="ECO:0000256" key="1">
    <source>
        <dbReference type="ARBA" id="ARBA00023002"/>
    </source>
</evidence>
<evidence type="ECO:0000313" key="3">
    <source>
        <dbReference type="EMBL" id="KAJ5108831.1"/>
    </source>
</evidence>
<dbReference type="Gene3D" id="3.20.20.100">
    <property type="entry name" value="NADP-dependent oxidoreductase domain"/>
    <property type="match status" value="1"/>
</dbReference>
<dbReference type="OrthoDB" id="37537at2759"/>
<reference evidence="3" key="1">
    <citation type="submission" date="2022-11" db="EMBL/GenBank/DDBJ databases">
        <authorList>
            <person name="Petersen C."/>
        </authorList>
    </citation>
    <scope>NUCLEOTIDE SEQUENCE</scope>
    <source>
        <strain evidence="3">IBT 30069</strain>
    </source>
</reference>
<evidence type="ECO:0000259" key="2">
    <source>
        <dbReference type="Pfam" id="PF00248"/>
    </source>
</evidence>
<dbReference type="Pfam" id="PF00248">
    <property type="entry name" value="Aldo_ket_red"/>
    <property type="match status" value="1"/>
</dbReference>
<feature type="domain" description="NADP-dependent oxidoreductase" evidence="2">
    <location>
        <begin position="19"/>
        <end position="315"/>
    </location>
</feature>
<dbReference type="InterPro" id="IPR023210">
    <property type="entry name" value="NADP_OxRdtase_dom"/>
</dbReference>
<dbReference type="InterPro" id="IPR020471">
    <property type="entry name" value="AKR"/>
</dbReference>
<dbReference type="InterPro" id="IPR036812">
    <property type="entry name" value="NAD(P)_OxRdtase_dom_sf"/>
</dbReference>
<name>A0A9W9FYN3_9EURO</name>
<dbReference type="InterPro" id="IPR050791">
    <property type="entry name" value="Aldo-Keto_reductase"/>
</dbReference>
<dbReference type="EMBL" id="JAPQKH010000003">
    <property type="protein sequence ID" value="KAJ5108831.1"/>
    <property type="molecule type" value="Genomic_DNA"/>
</dbReference>
<dbReference type="Proteomes" id="UP001149165">
    <property type="component" value="Unassembled WGS sequence"/>
</dbReference>
<organism evidence="3 4">
    <name type="scientific">Penicillium angulare</name>
    <dbReference type="NCBI Taxonomy" id="116970"/>
    <lineage>
        <taxon>Eukaryota</taxon>
        <taxon>Fungi</taxon>
        <taxon>Dikarya</taxon>
        <taxon>Ascomycota</taxon>
        <taxon>Pezizomycotina</taxon>
        <taxon>Eurotiomycetes</taxon>
        <taxon>Eurotiomycetidae</taxon>
        <taxon>Eurotiales</taxon>
        <taxon>Aspergillaceae</taxon>
        <taxon>Penicillium</taxon>
    </lineage>
</organism>
<sequence length="340" mass="37484">MANIPTRALGRDGPQVQAVGLGLMSIGGAYGSAGSLDDKVAILDHAYSTGQWFWDTADLYADSEDVVGEWVKRTGKRNDIFLATKFGCIMEASGALSGIRSDPEYVKEACKKSLQRLGVDTIDLYYCHRVDEITPIEKTVEAMVELKNEGKIRYIGLSEVSAATLRRAHAVHPITALQIEYSPFAIDIESPQTDLLKTCRELGIAVVAYSPIGRGLLTGDYQKFEDFAENDWRRILPKYQPEHFPKILELVEGVKKVAQAHGATPSQVSIAWLLAQGSDIIPIPGTRSHQRIDENTNSALLKLSDEELKSIRELVERTQVEGDRYAAVMNINVVADTPPL</sequence>
<reference evidence="3" key="2">
    <citation type="journal article" date="2023" name="IMA Fungus">
        <title>Comparative genomic study of the Penicillium genus elucidates a diverse pangenome and 15 lateral gene transfer events.</title>
        <authorList>
            <person name="Petersen C."/>
            <person name="Sorensen T."/>
            <person name="Nielsen M.R."/>
            <person name="Sondergaard T.E."/>
            <person name="Sorensen J.L."/>
            <person name="Fitzpatrick D.A."/>
            <person name="Frisvad J.C."/>
            <person name="Nielsen K.L."/>
        </authorList>
    </citation>
    <scope>NUCLEOTIDE SEQUENCE</scope>
    <source>
        <strain evidence="3">IBT 30069</strain>
    </source>
</reference>
<dbReference type="SUPFAM" id="SSF51430">
    <property type="entry name" value="NAD(P)-linked oxidoreductase"/>
    <property type="match status" value="1"/>
</dbReference>
<dbReference type="PANTHER" id="PTHR43625:SF40">
    <property type="entry name" value="ALDO-KETO REDUCTASE YAKC [NADP(+)]"/>
    <property type="match status" value="1"/>
</dbReference>
<keyword evidence="4" id="KW-1185">Reference proteome</keyword>
<accession>A0A9W9FYN3</accession>
<evidence type="ECO:0000313" key="4">
    <source>
        <dbReference type="Proteomes" id="UP001149165"/>
    </source>
</evidence>
<gene>
    <name evidence="3" type="ORF">N7456_005506</name>
</gene>
<dbReference type="PANTHER" id="PTHR43625">
    <property type="entry name" value="AFLATOXIN B1 ALDEHYDE REDUCTASE"/>
    <property type="match status" value="1"/>
</dbReference>
<protein>
    <submittedName>
        <fullName evidence="3">NADP-dependent oxidoreductase domain-containing protein</fullName>
    </submittedName>
</protein>
<dbReference type="PRINTS" id="PR00069">
    <property type="entry name" value="ALDKETRDTASE"/>
</dbReference>
<comment type="caution">
    <text evidence="3">The sequence shown here is derived from an EMBL/GenBank/DDBJ whole genome shotgun (WGS) entry which is preliminary data.</text>
</comment>
<proteinExistence type="predicted"/>
<dbReference type="AlphaFoldDB" id="A0A9W9FYN3"/>
<dbReference type="GO" id="GO:0016491">
    <property type="term" value="F:oxidoreductase activity"/>
    <property type="evidence" value="ECO:0007669"/>
    <property type="project" value="UniProtKB-KW"/>
</dbReference>
<dbReference type="GO" id="GO:0005737">
    <property type="term" value="C:cytoplasm"/>
    <property type="evidence" value="ECO:0007669"/>
    <property type="project" value="TreeGrafter"/>
</dbReference>